<gene>
    <name evidence="2" type="ORF">CBF32_01100</name>
</gene>
<dbReference type="AlphaFoldDB" id="A0A430AEL9"/>
<dbReference type="SUPFAM" id="SSF55729">
    <property type="entry name" value="Acyl-CoA N-acyltransferases (Nat)"/>
    <property type="match status" value="1"/>
</dbReference>
<dbReference type="OrthoDB" id="9773249at2"/>
<feature type="domain" description="N-acetyltransferase" evidence="1">
    <location>
        <begin position="5"/>
        <end position="161"/>
    </location>
</feature>
<dbReference type="Proteomes" id="UP000288197">
    <property type="component" value="Unassembled WGS sequence"/>
</dbReference>
<dbReference type="PROSITE" id="PS51186">
    <property type="entry name" value="GNAT"/>
    <property type="match status" value="1"/>
</dbReference>
<accession>A0A430AEL9</accession>
<organism evidence="2 3">
    <name type="scientific">Vagococcus fluvialis</name>
    <dbReference type="NCBI Taxonomy" id="2738"/>
    <lineage>
        <taxon>Bacteria</taxon>
        <taxon>Bacillati</taxon>
        <taxon>Bacillota</taxon>
        <taxon>Bacilli</taxon>
        <taxon>Lactobacillales</taxon>
        <taxon>Enterococcaceae</taxon>
        <taxon>Vagococcus</taxon>
    </lineage>
</organism>
<dbReference type="Pfam" id="PF13673">
    <property type="entry name" value="Acetyltransf_10"/>
    <property type="match status" value="1"/>
</dbReference>
<evidence type="ECO:0000313" key="2">
    <source>
        <dbReference type="EMBL" id="RSU05764.1"/>
    </source>
</evidence>
<protein>
    <submittedName>
        <fullName evidence="2">GNAT family N-acetyltransferase</fullName>
    </submittedName>
</protein>
<sequence>MLKKIAVHSPEEVTALFEVVQEIWQEVFTPIIGEKQVAYMLKNYQSIEMIQSEIDNGAHYFLLYLDELPVGYTAYEETEEQIYISKLYLSSNLRGKGLSSDIFNWYEEIGKGKTLHLNVNQGNKLAISVYEHRGFTRVGERYVDIGEGYVMDDYIYEKELKR</sequence>
<proteinExistence type="predicted"/>
<dbReference type="InterPro" id="IPR016181">
    <property type="entry name" value="Acyl_CoA_acyltransferase"/>
</dbReference>
<dbReference type="EMBL" id="NGJX01000001">
    <property type="protein sequence ID" value="RSU05764.1"/>
    <property type="molecule type" value="Genomic_DNA"/>
</dbReference>
<keyword evidence="3" id="KW-1185">Reference proteome</keyword>
<evidence type="ECO:0000313" key="3">
    <source>
        <dbReference type="Proteomes" id="UP000288197"/>
    </source>
</evidence>
<reference evidence="2 3" key="1">
    <citation type="submission" date="2017-05" db="EMBL/GenBank/DDBJ databases">
        <title>Vagococcus spp. assemblies.</title>
        <authorList>
            <person name="Gulvik C.A."/>
        </authorList>
    </citation>
    <scope>NUCLEOTIDE SEQUENCE [LARGE SCALE GENOMIC DNA]</scope>
    <source>
        <strain evidence="2 3">NCFB 2497</strain>
    </source>
</reference>
<dbReference type="InterPro" id="IPR000182">
    <property type="entry name" value="GNAT_dom"/>
</dbReference>
<dbReference type="GO" id="GO:0016747">
    <property type="term" value="F:acyltransferase activity, transferring groups other than amino-acyl groups"/>
    <property type="evidence" value="ECO:0007669"/>
    <property type="project" value="InterPro"/>
</dbReference>
<keyword evidence="2" id="KW-0808">Transferase</keyword>
<name>A0A430AEL9_9ENTE</name>
<dbReference type="Gene3D" id="3.40.630.30">
    <property type="match status" value="1"/>
</dbReference>
<evidence type="ECO:0000259" key="1">
    <source>
        <dbReference type="PROSITE" id="PS51186"/>
    </source>
</evidence>
<comment type="caution">
    <text evidence="2">The sequence shown here is derived from an EMBL/GenBank/DDBJ whole genome shotgun (WGS) entry which is preliminary data.</text>
</comment>